<dbReference type="AlphaFoldDB" id="A0A4Q0MAF7"/>
<reference evidence="2 5" key="2">
    <citation type="submission" date="2019-09" db="EMBL/GenBank/DDBJ databases">
        <title>Pararcticibacter amylolyticus gen. nov., sp. nov., isolated from a rottenly hemp rope, and reclassification of Pedobacter tournemirensis as Pararcticibacter tournemirensis comb. nov.</title>
        <authorList>
            <person name="Cai Y."/>
        </authorList>
    </citation>
    <scope>NUCLEOTIDE SEQUENCE [LARGE SCALE GENOMIC DNA]</scope>
    <source>
        <strain evidence="2 5">TF5-37.2-LB10</strain>
    </source>
</reference>
<evidence type="ECO:0000313" key="2">
    <source>
        <dbReference type="EMBL" id="KAA8484400.1"/>
    </source>
</evidence>
<keyword evidence="1" id="KW-0472">Membrane</keyword>
<dbReference type="Proteomes" id="UP000322918">
    <property type="component" value="Unassembled WGS sequence"/>
</dbReference>
<evidence type="ECO:0000313" key="4">
    <source>
        <dbReference type="Proteomes" id="UP000290848"/>
    </source>
</evidence>
<comment type="caution">
    <text evidence="3">The sequence shown here is derived from an EMBL/GenBank/DDBJ whole genome shotgun (WGS) entry which is preliminary data.</text>
</comment>
<feature type="transmembrane region" description="Helical" evidence="1">
    <location>
        <begin position="63"/>
        <end position="83"/>
    </location>
</feature>
<evidence type="ECO:0000256" key="1">
    <source>
        <dbReference type="SAM" id="Phobius"/>
    </source>
</evidence>
<dbReference type="RefSeq" id="WP_128769491.1">
    <property type="nucleotide sequence ID" value="NZ_RXOC01000006.1"/>
</dbReference>
<proteinExistence type="predicted"/>
<reference evidence="3 4" key="1">
    <citation type="submission" date="2018-12" db="EMBL/GenBank/DDBJ databases">
        <title>The Draft Genome Sequence of the Soil Bacterium Pedobacter tournemirensis R1.</title>
        <authorList>
            <person name="He J."/>
        </authorList>
    </citation>
    <scope>NUCLEOTIDE SEQUENCE [LARGE SCALE GENOMIC DNA]</scope>
    <source>
        <strain evidence="3 4">R1</strain>
    </source>
</reference>
<organism evidence="3 4">
    <name type="scientific">Arcticibacter tournemirensis</name>
    <dbReference type="NCBI Taxonomy" id="699437"/>
    <lineage>
        <taxon>Bacteria</taxon>
        <taxon>Pseudomonadati</taxon>
        <taxon>Bacteroidota</taxon>
        <taxon>Sphingobacteriia</taxon>
        <taxon>Sphingobacteriales</taxon>
        <taxon>Sphingobacteriaceae</taxon>
        <taxon>Arcticibacter</taxon>
    </lineage>
</organism>
<protein>
    <recommendedName>
        <fullName evidence="6">Sulfate exporter family transporter</fullName>
    </recommendedName>
</protein>
<accession>A0A4Q0MAF7</accession>
<keyword evidence="1" id="KW-1133">Transmembrane helix</keyword>
<dbReference type="EMBL" id="RXOC01000006">
    <property type="protein sequence ID" value="RXF69789.1"/>
    <property type="molecule type" value="Genomic_DNA"/>
</dbReference>
<gene>
    <name evidence="3" type="ORF">EKH83_11100</name>
    <name evidence="2" type="ORF">F1649_06405</name>
</gene>
<evidence type="ECO:0000313" key="3">
    <source>
        <dbReference type="EMBL" id="RXF69789.1"/>
    </source>
</evidence>
<dbReference type="EMBL" id="VWNE01000008">
    <property type="protein sequence ID" value="KAA8484400.1"/>
    <property type="molecule type" value="Genomic_DNA"/>
</dbReference>
<keyword evidence="5" id="KW-1185">Reference proteome</keyword>
<feature type="transmembrane region" description="Helical" evidence="1">
    <location>
        <begin position="36"/>
        <end position="56"/>
    </location>
</feature>
<evidence type="ECO:0008006" key="6">
    <source>
        <dbReference type="Google" id="ProtNLM"/>
    </source>
</evidence>
<sequence>MKTRLTPLNVVSAALLVALLYPLVHAGSSEKLLSTVLLLILVIICAVADIVFRGFLRDLKRIWIVETIFVIFVAILLLIFRAAGS</sequence>
<evidence type="ECO:0000313" key="5">
    <source>
        <dbReference type="Proteomes" id="UP000322918"/>
    </source>
</evidence>
<name>A0A4Q0MAF7_9SPHI</name>
<keyword evidence="1" id="KW-0812">Transmembrane</keyword>
<dbReference type="Proteomes" id="UP000290848">
    <property type="component" value="Unassembled WGS sequence"/>
</dbReference>